<evidence type="ECO:0000313" key="4">
    <source>
        <dbReference type="Proteomes" id="UP000642468"/>
    </source>
</evidence>
<organism evidence="3 4">
    <name type="scientific">Hymenobacter duratus</name>
    <dbReference type="NCBI Taxonomy" id="2771356"/>
    <lineage>
        <taxon>Bacteria</taxon>
        <taxon>Pseudomonadati</taxon>
        <taxon>Bacteroidota</taxon>
        <taxon>Cytophagia</taxon>
        <taxon>Cytophagales</taxon>
        <taxon>Hymenobacteraceae</taxon>
        <taxon>Hymenobacter</taxon>
    </lineage>
</organism>
<feature type="chain" id="PRO_5045597044" evidence="1">
    <location>
        <begin position="27"/>
        <end position="265"/>
    </location>
</feature>
<reference evidence="3 4" key="1">
    <citation type="submission" date="2020-09" db="EMBL/GenBank/DDBJ databases">
        <authorList>
            <person name="Kim M.K."/>
        </authorList>
    </citation>
    <scope>NUCLEOTIDE SEQUENCE [LARGE SCALE GENOMIC DNA]</scope>
    <source>
        <strain evidence="3 4">BT646</strain>
    </source>
</reference>
<protein>
    <submittedName>
        <fullName evidence="3">DUF547 domain-containing protein</fullName>
    </submittedName>
</protein>
<name>A0ABR8JHM1_9BACT</name>
<proteinExistence type="predicted"/>
<keyword evidence="4" id="KW-1185">Reference proteome</keyword>
<dbReference type="RefSeq" id="WP_190784573.1">
    <property type="nucleotide sequence ID" value="NZ_JACWZZ010000002.1"/>
</dbReference>
<dbReference type="InterPro" id="IPR006869">
    <property type="entry name" value="DUF547"/>
</dbReference>
<comment type="caution">
    <text evidence="3">The sequence shown here is derived from an EMBL/GenBank/DDBJ whole genome shotgun (WGS) entry which is preliminary data.</text>
</comment>
<feature type="signal peptide" evidence="1">
    <location>
        <begin position="1"/>
        <end position="26"/>
    </location>
</feature>
<evidence type="ECO:0000256" key="1">
    <source>
        <dbReference type="SAM" id="SignalP"/>
    </source>
</evidence>
<dbReference type="EMBL" id="JACWZZ010000002">
    <property type="protein sequence ID" value="MBD2715587.1"/>
    <property type="molecule type" value="Genomic_DNA"/>
</dbReference>
<gene>
    <name evidence="3" type="ORF">IC231_11110</name>
</gene>
<keyword evidence="1" id="KW-0732">Signal</keyword>
<evidence type="ECO:0000259" key="2">
    <source>
        <dbReference type="Pfam" id="PF04784"/>
    </source>
</evidence>
<feature type="domain" description="DUF547" evidence="2">
    <location>
        <begin position="83"/>
        <end position="192"/>
    </location>
</feature>
<sequence>MNKTFSLRFAVLLWLLGSWLASPAQAADAMSPQALHAPWDELLHKYVTPDGMVDYQGLLDEEDKLLDYLMAVRKTAPNEQTWAPADIQAFWINVYNASTVYMVLQYYPVSSVNDIRMKGRSYSPWEFAGVTVGGQDYSLNQIEREKLSARFHDPRIHFALVQGASSGPRLLNEAYNGAHLQQQLEQQTRSFINDPARNMLGSQQASISSLFSFYAAEFGEQAQVLEFLNRYARVPLAAATPISYLPFSWNLNDRHTQAEIQALRK</sequence>
<dbReference type="PANTHER" id="PTHR46361:SF3">
    <property type="entry name" value="ELECTRON CARRIER_ PROTEIN DISULFIDE OXIDOREDUCTASE"/>
    <property type="match status" value="1"/>
</dbReference>
<dbReference type="Proteomes" id="UP000642468">
    <property type="component" value="Unassembled WGS sequence"/>
</dbReference>
<dbReference type="Pfam" id="PF04784">
    <property type="entry name" value="DUF547"/>
    <property type="match status" value="1"/>
</dbReference>
<evidence type="ECO:0000313" key="3">
    <source>
        <dbReference type="EMBL" id="MBD2715587.1"/>
    </source>
</evidence>
<accession>A0ABR8JHM1</accession>
<dbReference type="PANTHER" id="PTHR46361">
    <property type="entry name" value="ELECTRON CARRIER/ PROTEIN DISULFIDE OXIDOREDUCTASE"/>
    <property type="match status" value="1"/>
</dbReference>